<dbReference type="Proteomes" id="UP000246740">
    <property type="component" value="Unassembled WGS sequence"/>
</dbReference>
<name>A0A317Y287_9BASI</name>
<sequence length="253" mass="27036">MVQIKTTAVVAAAGALGAASLAAAAPAPEPFFSLGSLSSNLHFNNNPWDWSCKAPWKPAAKPYFTFGCSAGTVPYWNGGDKAACKWPWFRFTKFCRQGNDPKPLPPNCNPPKDDSNQPICNKGYQQVFKDYTTTAATGVYQGKVVGAATIDNENYMTYGLSTSVEGCLTICDATSGCAFVNVYQDNVDNQDDISELPPSAQAKFQPGQLTCALYRACSGTDKATNYGGQQDPTYITQSSGYCKGGQCSTASRK</sequence>
<evidence type="ECO:0000313" key="3">
    <source>
        <dbReference type="Proteomes" id="UP000246740"/>
    </source>
</evidence>
<evidence type="ECO:0000256" key="1">
    <source>
        <dbReference type="SAM" id="SignalP"/>
    </source>
</evidence>
<gene>
    <name evidence="2" type="ORF">BCV70DRAFT_197929</name>
</gene>
<protein>
    <recommendedName>
        <fullName evidence="4">Apple domain-containing protein</fullName>
    </recommendedName>
</protein>
<feature type="chain" id="PRO_5016249278" description="Apple domain-containing protein" evidence="1">
    <location>
        <begin position="25"/>
        <end position="253"/>
    </location>
</feature>
<dbReference type="InParanoid" id="A0A317Y287"/>
<accession>A0A317Y287</accession>
<reference evidence="2 3" key="1">
    <citation type="journal article" date="2018" name="Mol. Biol. Evol.">
        <title>Broad Genomic Sampling Reveals a Smut Pathogenic Ancestry of the Fungal Clade Ustilaginomycotina.</title>
        <authorList>
            <person name="Kijpornyongpan T."/>
            <person name="Mondo S.J."/>
            <person name="Barry K."/>
            <person name="Sandor L."/>
            <person name="Lee J."/>
            <person name="Lipzen A."/>
            <person name="Pangilinan J."/>
            <person name="LaButti K."/>
            <person name="Hainaut M."/>
            <person name="Henrissat B."/>
            <person name="Grigoriev I.V."/>
            <person name="Spatafora J.W."/>
            <person name="Aime M.C."/>
        </authorList>
    </citation>
    <scope>NUCLEOTIDE SEQUENCE [LARGE SCALE GENOMIC DNA]</scope>
    <source>
        <strain evidence="2 3">MCA 3645</strain>
    </source>
</reference>
<dbReference type="AlphaFoldDB" id="A0A317Y287"/>
<proteinExistence type="predicted"/>
<feature type="signal peptide" evidence="1">
    <location>
        <begin position="1"/>
        <end position="24"/>
    </location>
</feature>
<dbReference type="OrthoDB" id="271448at2759"/>
<keyword evidence="3" id="KW-1185">Reference proteome</keyword>
<dbReference type="EMBL" id="KZ819188">
    <property type="protein sequence ID" value="PWZ03729.1"/>
    <property type="molecule type" value="Genomic_DNA"/>
</dbReference>
<evidence type="ECO:0000313" key="2">
    <source>
        <dbReference type="EMBL" id="PWZ03729.1"/>
    </source>
</evidence>
<evidence type="ECO:0008006" key="4">
    <source>
        <dbReference type="Google" id="ProtNLM"/>
    </source>
</evidence>
<keyword evidence="1" id="KW-0732">Signal</keyword>
<organism evidence="2 3">
    <name type="scientific">Testicularia cyperi</name>
    <dbReference type="NCBI Taxonomy" id="1882483"/>
    <lineage>
        <taxon>Eukaryota</taxon>
        <taxon>Fungi</taxon>
        <taxon>Dikarya</taxon>
        <taxon>Basidiomycota</taxon>
        <taxon>Ustilaginomycotina</taxon>
        <taxon>Ustilaginomycetes</taxon>
        <taxon>Ustilaginales</taxon>
        <taxon>Anthracoideaceae</taxon>
        <taxon>Testicularia</taxon>
    </lineage>
</organism>